<dbReference type="GO" id="GO:0032259">
    <property type="term" value="P:methylation"/>
    <property type="evidence" value="ECO:0007669"/>
    <property type="project" value="UniProtKB-KW"/>
</dbReference>
<evidence type="ECO:0000259" key="1">
    <source>
        <dbReference type="Pfam" id="PF08241"/>
    </source>
</evidence>
<dbReference type="Gene3D" id="3.40.50.150">
    <property type="entry name" value="Vaccinia Virus protein VP39"/>
    <property type="match status" value="1"/>
</dbReference>
<dbReference type="EMBL" id="BRZA01000001">
    <property type="protein sequence ID" value="GLC87177.1"/>
    <property type="molecule type" value="Genomic_DNA"/>
</dbReference>
<organism evidence="2 3">
    <name type="scientific">Lysinibacillus piscis</name>
    <dbReference type="NCBI Taxonomy" id="2518931"/>
    <lineage>
        <taxon>Bacteria</taxon>
        <taxon>Bacillati</taxon>
        <taxon>Bacillota</taxon>
        <taxon>Bacilli</taxon>
        <taxon>Bacillales</taxon>
        <taxon>Bacillaceae</taxon>
        <taxon>Lysinibacillus</taxon>
    </lineage>
</organism>
<dbReference type="PANTHER" id="PTHR43861:SF1">
    <property type="entry name" value="TRANS-ACONITATE 2-METHYLTRANSFERASE"/>
    <property type="match status" value="1"/>
</dbReference>
<comment type="caution">
    <text evidence="2">The sequence shown here is derived from an EMBL/GenBank/DDBJ whole genome shotgun (WGS) entry which is preliminary data.</text>
</comment>
<protein>
    <submittedName>
        <fullName evidence="2">SAM-dependent methyltransferase</fullName>
    </submittedName>
</protein>
<dbReference type="CDD" id="cd02440">
    <property type="entry name" value="AdoMet_MTases"/>
    <property type="match status" value="1"/>
</dbReference>
<dbReference type="InterPro" id="IPR029063">
    <property type="entry name" value="SAM-dependent_MTases_sf"/>
</dbReference>
<accession>A0ABQ5NFL6</accession>
<dbReference type="Pfam" id="PF08241">
    <property type="entry name" value="Methyltransf_11"/>
    <property type="match status" value="1"/>
</dbReference>
<dbReference type="GO" id="GO:0008168">
    <property type="term" value="F:methyltransferase activity"/>
    <property type="evidence" value="ECO:0007669"/>
    <property type="project" value="UniProtKB-KW"/>
</dbReference>
<name>A0ABQ5NFL6_9BACI</name>
<sequence>MTNKWNAQLYDQKHDFVSKFGESLVDVLAPLPQEVILDLGCGTGDLTAEIASYGAYVQGIDASTEMIATAQQKYPTLSFQTIDATAMQMTEEFDAIFSNAALHWMKQPDIVINNSYHALKQGGRFVAEMGGHGNIASIVSALQASMELLHFSYDEHYFPWYFPTAEAYQAKLEQAGFTVKMITHYERPTPLQGEAGLRNWLKMFSFNILQRLSEDEKERVYAQCETLLKPSIYQEGQWIADYYRLRFMAVK</sequence>
<dbReference type="SUPFAM" id="SSF53335">
    <property type="entry name" value="S-adenosyl-L-methionine-dependent methyltransferases"/>
    <property type="match status" value="1"/>
</dbReference>
<keyword evidence="3" id="KW-1185">Reference proteome</keyword>
<gene>
    <name evidence="2" type="ORF">LYSBPC_03040</name>
</gene>
<keyword evidence="2" id="KW-0489">Methyltransferase</keyword>
<reference evidence="2" key="1">
    <citation type="submission" date="2022-08" db="EMBL/GenBank/DDBJ databases">
        <title>Draft genome sequence of Lysinibacillus sp. strain KH24.</title>
        <authorList>
            <person name="Kanbe H."/>
            <person name="Itoh H."/>
        </authorList>
    </citation>
    <scope>NUCLEOTIDE SEQUENCE</scope>
    <source>
        <strain evidence="2">KH24</strain>
    </source>
</reference>
<dbReference type="InterPro" id="IPR013216">
    <property type="entry name" value="Methyltransf_11"/>
</dbReference>
<keyword evidence="2" id="KW-0808">Transferase</keyword>
<dbReference type="PANTHER" id="PTHR43861">
    <property type="entry name" value="TRANS-ACONITATE 2-METHYLTRANSFERASE-RELATED"/>
    <property type="match status" value="1"/>
</dbReference>
<evidence type="ECO:0000313" key="3">
    <source>
        <dbReference type="Proteomes" id="UP001065593"/>
    </source>
</evidence>
<dbReference type="Proteomes" id="UP001065593">
    <property type="component" value="Unassembled WGS sequence"/>
</dbReference>
<dbReference type="RefSeq" id="WP_264986908.1">
    <property type="nucleotide sequence ID" value="NZ_BRZA01000001.1"/>
</dbReference>
<proteinExistence type="predicted"/>
<feature type="domain" description="Methyltransferase type 11" evidence="1">
    <location>
        <begin position="37"/>
        <end position="126"/>
    </location>
</feature>
<evidence type="ECO:0000313" key="2">
    <source>
        <dbReference type="EMBL" id="GLC87177.1"/>
    </source>
</evidence>